<feature type="transmembrane region" description="Helical" evidence="1">
    <location>
        <begin position="54"/>
        <end position="74"/>
    </location>
</feature>
<evidence type="ECO:0000256" key="1">
    <source>
        <dbReference type="SAM" id="Phobius"/>
    </source>
</evidence>
<dbReference type="AlphaFoldDB" id="A0A1X7UEV9"/>
<keyword evidence="1" id="KW-0472">Membrane</keyword>
<keyword evidence="1" id="KW-1133">Transmembrane helix</keyword>
<evidence type="ECO:0000313" key="2">
    <source>
        <dbReference type="EnsemblMetazoa" id="Aqu2.1.26499_001"/>
    </source>
</evidence>
<dbReference type="EnsemblMetazoa" id="Aqu2.1.26499_001">
    <property type="protein sequence ID" value="Aqu2.1.26499_001"/>
    <property type="gene ID" value="Aqu2.1.26499"/>
</dbReference>
<feature type="transmembrane region" description="Helical" evidence="1">
    <location>
        <begin position="94"/>
        <end position="113"/>
    </location>
</feature>
<organism evidence="2">
    <name type="scientific">Amphimedon queenslandica</name>
    <name type="common">Sponge</name>
    <dbReference type="NCBI Taxonomy" id="400682"/>
    <lineage>
        <taxon>Eukaryota</taxon>
        <taxon>Metazoa</taxon>
        <taxon>Porifera</taxon>
        <taxon>Demospongiae</taxon>
        <taxon>Heteroscleromorpha</taxon>
        <taxon>Haplosclerida</taxon>
        <taxon>Niphatidae</taxon>
        <taxon>Amphimedon</taxon>
    </lineage>
</organism>
<name>A0A1X7UEV9_AMPQE</name>
<dbReference type="InParanoid" id="A0A1X7UEV9"/>
<sequence>LSSFDVVTESSFFSSFRAVESSTAAGVASFSSFTSVGSFLTVGVLLVDSSFGNVTLTEGCSSFVGAVMGGLAFCDLSCVGDSSTDFLSRSLLPYLLYLLIQVLFLDIGLPTLLDMRA</sequence>
<reference evidence="2" key="1">
    <citation type="submission" date="2017-05" db="UniProtKB">
        <authorList>
            <consortium name="EnsemblMetazoa"/>
        </authorList>
    </citation>
    <scope>IDENTIFICATION</scope>
</reference>
<accession>A0A1X7UEV9</accession>
<feature type="transmembrane region" description="Helical" evidence="1">
    <location>
        <begin position="24"/>
        <end position="47"/>
    </location>
</feature>
<protein>
    <submittedName>
        <fullName evidence="2">Uncharacterized protein</fullName>
    </submittedName>
</protein>
<keyword evidence="1" id="KW-0812">Transmembrane</keyword>
<proteinExistence type="predicted"/>